<accession>A0A2A9EFH6</accession>
<keyword evidence="4" id="KW-1185">Reference proteome</keyword>
<evidence type="ECO:0008006" key="5">
    <source>
        <dbReference type="Google" id="ProtNLM"/>
    </source>
</evidence>
<protein>
    <recommendedName>
        <fullName evidence="5">Alpha/beta hydrolase family protein</fullName>
    </recommendedName>
</protein>
<dbReference type="RefSeq" id="WP_098458146.1">
    <property type="nucleotide sequence ID" value="NZ_PDJH01000001.1"/>
</dbReference>
<sequence length="579" mass="59733">MTGPEALPSCGADGNRSYAEAQGEVAASTERAPTAGELFGLLWADDRAREARVASRPGLRDVLEPPEHARPSGVDPGITVSGGVGGIRARLDDMNVAVGMLKAQVEDLEAVAEQAAGLARDAESWSLLLQDRLEASRAGAEASGVAYAEQAVASFRSRLAAALFAADRCSTRATGLARDVEDVATALDGARKKYETAERKAEGYMLTPENSALRGTLAGMRGASFGLGTGFAAAWGWSNAVDKVAGWAGLKTNVRGVLPDTQELLGSIVDHYGLALAGPFAGTDPRGALNRAGRLLAKGLDKGGLLQHDAEVTKRPRSAFIPPARDLAGVAVALHAVSKVSDGAVGVQRVRRPDGTSAWTVFVPGTQADYLEKASHGRDWPSAEGTTSGLVLAASKAPIAALQKAGARPGDSVSFVGHSQGGAIAKQAAANAEVQKLYDVGSVVVFAGTEPGNVAADPPGVNVINIYDTADIVPMLDGRSAQADHNHVNVMVNGAEVADEKLRALGSDQSGRHTMGTHVETAARLARSQDPSLRHAAARLAEDLTGGALAPVTGRGAQSPTSLLEQLDGGVQIFDVRAK</sequence>
<evidence type="ECO:0000313" key="3">
    <source>
        <dbReference type="EMBL" id="PFG37035.1"/>
    </source>
</evidence>
<organism evidence="3 4">
    <name type="scientific">Flavimobilis soli</name>
    <dbReference type="NCBI Taxonomy" id="442709"/>
    <lineage>
        <taxon>Bacteria</taxon>
        <taxon>Bacillati</taxon>
        <taxon>Actinomycetota</taxon>
        <taxon>Actinomycetes</taxon>
        <taxon>Micrococcales</taxon>
        <taxon>Jonesiaceae</taxon>
        <taxon>Flavimobilis</taxon>
    </lineage>
</organism>
<feature type="compositionally biased region" description="Basic and acidic residues" evidence="2">
    <location>
        <begin position="55"/>
        <end position="70"/>
    </location>
</feature>
<dbReference type="EMBL" id="PDJH01000001">
    <property type="protein sequence ID" value="PFG37035.1"/>
    <property type="molecule type" value="Genomic_DNA"/>
</dbReference>
<reference evidence="3 4" key="1">
    <citation type="submission" date="2017-10" db="EMBL/GenBank/DDBJ databases">
        <title>Sequencing the genomes of 1000 actinobacteria strains.</title>
        <authorList>
            <person name="Klenk H.-P."/>
        </authorList>
    </citation>
    <scope>NUCLEOTIDE SEQUENCE [LARGE SCALE GENOMIC DNA]</scope>
    <source>
        <strain evidence="3 4">DSM 21574</strain>
    </source>
</reference>
<feature type="region of interest" description="Disordered" evidence="2">
    <location>
        <begin position="55"/>
        <end position="77"/>
    </location>
</feature>
<dbReference type="SUPFAM" id="SSF53474">
    <property type="entry name" value="alpha/beta-Hydrolases"/>
    <property type="match status" value="1"/>
</dbReference>
<feature type="coiled-coil region" evidence="1">
    <location>
        <begin position="180"/>
        <end position="207"/>
    </location>
</feature>
<name>A0A2A9EFH6_9MICO</name>
<dbReference type="OrthoDB" id="5095936at2"/>
<keyword evidence="1" id="KW-0175">Coiled coil</keyword>
<dbReference type="InterPro" id="IPR029058">
    <property type="entry name" value="AB_hydrolase_fold"/>
</dbReference>
<evidence type="ECO:0000256" key="2">
    <source>
        <dbReference type="SAM" id="MobiDB-lite"/>
    </source>
</evidence>
<evidence type="ECO:0000256" key="1">
    <source>
        <dbReference type="SAM" id="Coils"/>
    </source>
</evidence>
<dbReference type="Proteomes" id="UP000221394">
    <property type="component" value="Unassembled WGS sequence"/>
</dbReference>
<evidence type="ECO:0000313" key="4">
    <source>
        <dbReference type="Proteomes" id="UP000221394"/>
    </source>
</evidence>
<dbReference type="Gene3D" id="3.40.50.1820">
    <property type="entry name" value="alpha/beta hydrolase"/>
    <property type="match status" value="1"/>
</dbReference>
<proteinExistence type="predicted"/>
<comment type="caution">
    <text evidence="3">The sequence shown here is derived from an EMBL/GenBank/DDBJ whole genome shotgun (WGS) entry which is preliminary data.</text>
</comment>
<gene>
    <name evidence="3" type="ORF">ATL41_1779</name>
</gene>
<dbReference type="AlphaFoldDB" id="A0A2A9EFH6"/>